<dbReference type="SFLD" id="SFLDF00009">
    <property type="entry name" value="o-succinylbenzoate_synthase"/>
    <property type="match status" value="1"/>
</dbReference>
<dbReference type="UniPathway" id="UPA01057">
    <property type="reaction ID" value="UER00165"/>
</dbReference>
<feature type="region of interest" description="Disordered" evidence="7">
    <location>
        <begin position="92"/>
        <end position="115"/>
    </location>
</feature>
<comment type="caution">
    <text evidence="9">The sequence shown here is derived from an EMBL/GenBank/DDBJ whole genome shotgun (WGS) entry which is preliminary data.</text>
</comment>
<dbReference type="PANTHER" id="PTHR48073:SF5">
    <property type="entry name" value="O-SUCCINYLBENZOATE SYNTHASE"/>
    <property type="match status" value="1"/>
</dbReference>
<dbReference type="EC" id="4.2.1.113" evidence="5 6"/>
<keyword evidence="4 9" id="KW-0456">Lyase</keyword>
<dbReference type="Proteomes" id="UP000325243">
    <property type="component" value="Unassembled WGS sequence"/>
</dbReference>
<sequence>MNAVNTVPTIERIELHRIEVPLVRPFETSFGRETVREVLLVRALTDAGEGWGECVAGRDPFYSGEYVDGAASVIERYLGPALIAGHGRHVDEHRRATDAAGGPAGEGPGSRGASVPLAASVAPSLAFVAGHRMAKGALEAAVLDAELRAQGRSMGAFFGAEREWVDCGVSVGIAPTLEELMDEVMGYVEEGYRRIKLKIKPGWDLVPTGAVREELGPKGLLQVDANTAYTADDIPLLAQLDAFDLLLIEQPFAEEDIAAHVRLAEACETPVCLDESIVDTTTAVDAIDRGATSIVNIKPGRMGGYLEALRVHDACRALDVPVWCGGMLETGVGRAANVALAALPGFTLPGDTSASARYFAEDLTEPFVLGDGEHRGQLRVPDAPGTGVTVREDLVRDWAAAAPVSITG</sequence>
<proteinExistence type="predicted"/>
<gene>
    <name evidence="9" type="primary">menC</name>
    <name evidence="9" type="ORF">FYC51_02655</name>
</gene>
<reference evidence="9 10" key="1">
    <citation type="submission" date="2019-08" db="EMBL/GenBank/DDBJ databases">
        <authorList>
            <person name="Hu J."/>
        </authorList>
    </citation>
    <scope>NUCLEOTIDE SEQUENCE [LARGE SCALE GENOMIC DNA]</scope>
    <source>
        <strain evidence="9 10">NEAU-184</strain>
    </source>
</reference>
<keyword evidence="10" id="KW-1185">Reference proteome</keyword>
<dbReference type="InterPro" id="IPR013342">
    <property type="entry name" value="Mandelate_racemase_C"/>
</dbReference>
<dbReference type="GO" id="GO:0043748">
    <property type="term" value="F:O-succinylbenzoate synthase activity"/>
    <property type="evidence" value="ECO:0007669"/>
    <property type="project" value="UniProtKB-EC"/>
</dbReference>
<dbReference type="InterPro" id="IPR029017">
    <property type="entry name" value="Enolase-like_N"/>
</dbReference>
<dbReference type="EMBL" id="VSSB01000001">
    <property type="protein sequence ID" value="TYL52668.1"/>
    <property type="molecule type" value="Genomic_DNA"/>
</dbReference>
<feature type="domain" description="Mandelate racemase/muconate lactonizing enzyme C-terminal" evidence="8">
    <location>
        <begin position="178"/>
        <end position="270"/>
    </location>
</feature>
<dbReference type="InterPro" id="IPR036849">
    <property type="entry name" value="Enolase-like_C_sf"/>
</dbReference>
<keyword evidence="3" id="KW-0460">Magnesium</keyword>
<protein>
    <recommendedName>
        <fullName evidence="5 6">o-succinylbenzoate synthase</fullName>
        <ecNumber evidence="5 6">4.2.1.113</ecNumber>
    </recommendedName>
</protein>
<dbReference type="UniPathway" id="UPA00079"/>
<evidence type="ECO:0000313" key="9">
    <source>
        <dbReference type="EMBL" id="TYL52668.1"/>
    </source>
</evidence>
<evidence type="ECO:0000256" key="3">
    <source>
        <dbReference type="ARBA" id="ARBA00022842"/>
    </source>
</evidence>
<dbReference type="InterPro" id="IPR010197">
    <property type="entry name" value="OSBS/NAAAR"/>
</dbReference>
<evidence type="ECO:0000259" key="8">
    <source>
        <dbReference type="SMART" id="SM00922"/>
    </source>
</evidence>
<dbReference type="NCBIfam" id="TIGR01928">
    <property type="entry name" value="menC_lowGC_arch"/>
    <property type="match status" value="1"/>
</dbReference>
<dbReference type="SMART" id="SM00922">
    <property type="entry name" value="MR_MLE"/>
    <property type="match status" value="1"/>
</dbReference>
<dbReference type="GO" id="GO:0009234">
    <property type="term" value="P:menaquinone biosynthetic process"/>
    <property type="evidence" value="ECO:0007669"/>
    <property type="project" value="UniProtKB-UniRule"/>
</dbReference>
<dbReference type="GO" id="GO:0046872">
    <property type="term" value="F:metal ion binding"/>
    <property type="evidence" value="ECO:0007669"/>
    <property type="project" value="UniProtKB-KW"/>
</dbReference>
<comment type="cofactor">
    <cofactor evidence="1">
        <name>a divalent metal cation</name>
        <dbReference type="ChEBI" id="CHEBI:60240"/>
    </cofactor>
</comment>
<dbReference type="SUPFAM" id="SSF54826">
    <property type="entry name" value="Enolase N-terminal domain-like"/>
    <property type="match status" value="1"/>
</dbReference>
<dbReference type="AlphaFoldDB" id="A0A5S4V382"/>
<dbReference type="SUPFAM" id="SSF51604">
    <property type="entry name" value="Enolase C-terminal domain-like"/>
    <property type="match status" value="1"/>
</dbReference>
<evidence type="ECO:0000256" key="5">
    <source>
        <dbReference type="ARBA" id="ARBA00029491"/>
    </source>
</evidence>
<dbReference type="RefSeq" id="WP_148732130.1">
    <property type="nucleotide sequence ID" value="NZ_VSSB01000001.1"/>
</dbReference>
<evidence type="ECO:0000256" key="1">
    <source>
        <dbReference type="ARBA" id="ARBA00001968"/>
    </source>
</evidence>
<evidence type="ECO:0000256" key="2">
    <source>
        <dbReference type="ARBA" id="ARBA00022723"/>
    </source>
</evidence>
<dbReference type="Gene3D" id="3.30.390.10">
    <property type="entry name" value="Enolase-like, N-terminal domain"/>
    <property type="match status" value="1"/>
</dbReference>
<keyword evidence="2" id="KW-0479">Metal-binding</keyword>
<evidence type="ECO:0000256" key="7">
    <source>
        <dbReference type="SAM" id="MobiDB-lite"/>
    </source>
</evidence>
<evidence type="ECO:0000256" key="4">
    <source>
        <dbReference type="ARBA" id="ARBA00023239"/>
    </source>
</evidence>
<dbReference type="Pfam" id="PF13378">
    <property type="entry name" value="MR_MLE_C"/>
    <property type="match status" value="1"/>
</dbReference>
<accession>A0A5S4V382</accession>
<dbReference type="InterPro" id="IPR029065">
    <property type="entry name" value="Enolase_C-like"/>
</dbReference>
<dbReference type="Gene3D" id="3.20.20.120">
    <property type="entry name" value="Enolase-like C-terminal domain"/>
    <property type="match status" value="1"/>
</dbReference>
<organism evidence="9 10">
    <name type="scientific">Agromyces mariniharenae</name>
    <dbReference type="NCBI Taxonomy" id="2604423"/>
    <lineage>
        <taxon>Bacteria</taxon>
        <taxon>Bacillati</taxon>
        <taxon>Actinomycetota</taxon>
        <taxon>Actinomycetes</taxon>
        <taxon>Micrococcales</taxon>
        <taxon>Microbacteriaceae</taxon>
        <taxon>Agromyces</taxon>
    </lineage>
</organism>
<evidence type="ECO:0000256" key="6">
    <source>
        <dbReference type="NCBIfam" id="TIGR01928"/>
    </source>
</evidence>
<evidence type="ECO:0000313" key="10">
    <source>
        <dbReference type="Proteomes" id="UP000325243"/>
    </source>
</evidence>
<dbReference type="SFLD" id="SFLDS00001">
    <property type="entry name" value="Enolase"/>
    <property type="match status" value="1"/>
</dbReference>
<dbReference type="SFLD" id="SFLDG00180">
    <property type="entry name" value="muconate_cycloisomerase"/>
    <property type="match status" value="1"/>
</dbReference>
<dbReference type="PANTHER" id="PTHR48073">
    <property type="entry name" value="O-SUCCINYLBENZOATE SYNTHASE-RELATED"/>
    <property type="match status" value="1"/>
</dbReference>
<name>A0A5S4V382_9MICO</name>